<comment type="similarity">
    <text evidence="2">Belongs to the protein kinase superfamily. STE Ser/Thr protein kinase family. MAP kinase kinase kinase subfamily.</text>
</comment>
<keyword evidence="9" id="KW-0418">Kinase</keyword>
<evidence type="ECO:0000256" key="7">
    <source>
        <dbReference type="ARBA" id="ARBA00022723"/>
    </source>
</evidence>
<feature type="coiled-coil region" evidence="16">
    <location>
        <begin position="423"/>
        <end position="474"/>
    </location>
</feature>
<dbReference type="SUPFAM" id="SSF56112">
    <property type="entry name" value="Protein kinase-like (PK-like)"/>
    <property type="match status" value="1"/>
</dbReference>
<dbReference type="GO" id="GO:0046872">
    <property type="term" value="F:metal ion binding"/>
    <property type="evidence" value="ECO:0007669"/>
    <property type="project" value="UniProtKB-KW"/>
</dbReference>
<evidence type="ECO:0000256" key="3">
    <source>
        <dbReference type="ARBA" id="ARBA00012406"/>
    </source>
</evidence>
<dbReference type="GO" id="GO:0019899">
    <property type="term" value="F:enzyme binding"/>
    <property type="evidence" value="ECO:0007669"/>
    <property type="project" value="UniProtKB-ARBA"/>
</dbReference>
<sequence length="497" mass="57615">MATVDHQENENQHSTKEIKENEIQRLHAVGEGSFGVVFKGLWRNIPVAIKTITRDEEKKSFLVEVKQLSRVNHENIVKLYGACTTGSQFFLVMEYAEGGSLYNVLHQSKLRYTMSHAMSWAFQCAKGVQYLHAMKPKPIIHRDLKPPNLLLINEGVNLKICDFGTAADKNTYMTNNRGSAAWMAPEVFASSCYTEKCDVYSWSIILWEVMSRKKPFYSQSNTTFTILWAVHKGKRPPLIQNCPECIERLMTQCWHQDPDKRPSMDDVVLMMSHICLLLPGADVPLEIVPECNFEEEEETVEEIEEIFKENTGVNIINRTLPQPPSNMQTLSVEVDPNCWELRSEENENNPIDYVLMEGVQNTVRTGTLSEISRSSPEFDDVLLNSLDPELRPATPDRNDARSMEKYQEHREMAKEYWKMQTELVLLSKRKNELLQRQAEEERRQQNLEKLQEEKESLRLIKELLQQQLDNVERNGQQRNSGDGWVIVQRQHEENNQD</sequence>
<proteinExistence type="inferred from homology"/>
<evidence type="ECO:0000313" key="18">
    <source>
        <dbReference type="EMBL" id="KAL1488937.1"/>
    </source>
</evidence>
<dbReference type="Pfam" id="PF07714">
    <property type="entry name" value="PK_Tyr_Ser-Thr"/>
    <property type="match status" value="1"/>
</dbReference>
<evidence type="ECO:0000256" key="15">
    <source>
        <dbReference type="RuleBase" id="RU000304"/>
    </source>
</evidence>
<evidence type="ECO:0000256" key="4">
    <source>
        <dbReference type="ARBA" id="ARBA00017660"/>
    </source>
</evidence>
<dbReference type="PRINTS" id="PR00109">
    <property type="entry name" value="TYRKINASE"/>
</dbReference>
<evidence type="ECO:0000256" key="5">
    <source>
        <dbReference type="ARBA" id="ARBA00022527"/>
    </source>
</evidence>
<feature type="binding site" evidence="14">
    <location>
        <position position="50"/>
    </location>
    <ligand>
        <name>ATP</name>
        <dbReference type="ChEBI" id="CHEBI:30616"/>
    </ligand>
</feature>
<keyword evidence="10 14" id="KW-0067">ATP-binding</keyword>
<evidence type="ECO:0000256" key="6">
    <source>
        <dbReference type="ARBA" id="ARBA00022679"/>
    </source>
</evidence>
<evidence type="ECO:0000256" key="2">
    <source>
        <dbReference type="ARBA" id="ARBA00006529"/>
    </source>
</evidence>
<dbReference type="AlphaFoldDB" id="A0ABD1E2N2"/>
<dbReference type="CDD" id="cd14058">
    <property type="entry name" value="STKc_TAK1"/>
    <property type="match status" value="1"/>
</dbReference>
<evidence type="ECO:0000256" key="1">
    <source>
        <dbReference type="ARBA" id="ARBA00001946"/>
    </source>
</evidence>
<keyword evidence="16" id="KW-0175">Coiled coil</keyword>
<dbReference type="Gene3D" id="3.30.200.20">
    <property type="entry name" value="Phosphorylase Kinase, domain 1"/>
    <property type="match status" value="1"/>
</dbReference>
<evidence type="ECO:0000256" key="11">
    <source>
        <dbReference type="ARBA" id="ARBA00022842"/>
    </source>
</evidence>
<keyword evidence="7" id="KW-0479">Metal-binding</keyword>
<protein>
    <recommendedName>
        <fullName evidence="4">Mitogen-activated protein kinase kinase kinase 7</fullName>
        <ecNumber evidence="3">2.7.11.25</ecNumber>
    </recommendedName>
</protein>
<organism evidence="18 19">
    <name type="scientific">Hypothenemus hampei</name>
    <name type="common">Coffee berry borer</name>
    <dbReference type="NCBI Taxonomy" id="57062"/>
    <lineage>
        <taxon>Eukaryota</taxon>
        <taxon>Metazoa</taxon>
        <taxon>Ecdysozoa</taxon>
        <taxon>Arthropoda</taxon>
        <taxon>Hexapoda</taxon>
        <taxon>Insecta</taxon>
        <taxon>Pterygota</taxon>
        <taxon>Neoptera</taxon>
        <taxon>Endopterygota</taxon>
        <taxon>Coleoptera</taxon>
        <taxon>Polyphaga</taxon>
        <taxon>Cucujiformia</taxon>
        <taxon>Curculionidae</taxon>
        <taxon>Scolytinae</taxon>
        <taxon>Hypothenemus</taxon>
    </lineage>
</organism>
<dbReference type="InterPro" id="IPR017441">
    <property type="entry name" value="Protein_kinase_ATP_BS"/>
</dbReference>
<comment type="catalytic activity">
    <reaction evidence="13">
        <text>L-seryl-[protein] + ATP = O-phospho-L-seryl-[protein] + ADP + H(+)</text>
        <dbReference type="Rhea" id="RHEA:17989"/>
        <dbReference type="Rhea" id="RHEA-COMP:9863"/>
        <dbReference type="Rhea" id="RHEA-COMP:11604"/>
        <dbReference type="ChEBI" id="CHEBI:15378"/>
        <dbReference type="ChEBI" id="CHEBI:29999"/>
        <dbReference type="ChEBI" id="CHEBI:30616"/>
        <dbReference type="ChEBI" id="CHEBI:83421"/>
        <dbReference type="ChEBI" id="CHEBI:456216"/>
        <dbReference type="EC" id="2.7.11.25"/>
    </reaction>
</comment>
<evidence type="ECO:0000256" key="9">
    <source>
        <dbReference type="ARBA" id="ARBA00022777"/>
    </source>
</evidence>
<dbReference type="PROSITE" id="PS00108">
    <property type="entry name" value="PROTEIN_KINASE_ST"/>
    <property type="match status" value="1"/>
</dbReference>
<dbReference type="GO" id="GO:0009893">
    <property type="term" value="P:positive regulation of metabolic process"/>
    <property type="evidence" value="ECO:0007669"/>
    <property type="project" value="UniProtKB-ARBA"/>
</dbReference>
<dbReference type="InterPro" id="IPR008271">
    <property type="entry name" value="Ser/Thr_kinase_AS"/>
</dbReference>
<reference evidence="18 19" key="1">
    <citation type="submission" date="2024-05" db="EMBL/GenBank/DDBJ databases">
        <title>Genetic variation in Jamaican populations of the coffee berry borer (Hypothenemus hampei).</title>
        <authorList>
            <person name="Errbii M."/>
            <person name="Myrie A."/>
        </authorList>
    </citation>
    <scope>NUCLEOTIDE SEQUENCE [LARGE SCALE GENOMIC DNA]</scope>
    <source>
        <strain evidence="18">JA-Hopewell-2020-01-JO</strain>
        <tissue evidence="18">Whole body</tissue>
    </source>
</reference>
<evidence type="ECO:0000256" key="8">
    <source>
        <dbReference type="ARBA" id="ARBA00022741"/>
    </source>
</evidence>
<name>A0ABD1E2N2_HYPHA</name>
<evidence type="ECO:0000259" key="17">
    <source>
        <dbReference type="PROSITE" id="PS50011"/>
    </source>
</evidence>
<dbReference type="InterPro" id="IPR000719">
    <property type="entry name" value="Prot_kinase_dom"/>
</dbReference>
<dbReference type="FunFam" id="1.10.510.10:FF:000143">
    <property type="entry name" value="Mitogen-activated protein kinase kinase kinase 7"/>
    <property type="match status" value="1"/>
</dbReference>
<comment type="cofactor">
    <cofactor evidence="1">
        <name>Mg(2+)</name>
        <dbReference type="ChEBI" id="CHEBI:18420"/>
    </cofactor>
</comment>
<dbReference type="PANTHER" id="PTHR46716:SF1">
    <property type="entry name" value="MITOGEN-ACTIVATED PROTEIN KINASE KINASE KINASE 7"/>
    <property type="match status" value="1"/>
</dbReference>
<keyword evidence="5 15" id="KW-0723">Serine/threonine-protein kinase</keyword>
<comment type="catalytic activity">
    <reaction evidence="12">
        <text>L-threonyl-[protein] + ATP = O-phospho-L-threonyl-[protein] + ADP + H(+)</text>
        <dbReference type="Rhea" id="RHEA:46608"/>
        <dbReference type="Rhea" id="RHEA-COMP:11060"/>
        <dbReference type="Rhea" id="RHEA-COMP:11605"/>
        <dbReference type="ChEBI" id="CHEBI:15378"/>
        <dbReference type="ChEBI" id="CHEBI:30013"/>
        <dbReference type="ChEBI" id="CHEBI:30616"/>
        <dbReference type="ChEBI" id="CHEBI:61977"/>
        <dbReference type="ChEBI" id="CHEBI:456216"/>
        <dbReference type="EC" id="2.7.11.25"/>
    </reaction>
</comment>
<dbReference type="EMBL" id="JBDJPC010000013">
    <property type="protein sequence ID" value="KAL1488937.1"/>
    <property type="molecule type" value="Genomic_DNA"/>
</dbReference>
<keyword evidence="11" id="KW-0460">Magnesium</keyword>
<keyword evidence="8 14" id="KW-0547">Nucleotide-binding</keyword>
<accession>A0ABD1E2N2</accession>
<evidence type="ECO:0000256" key="14">
    <source>
        <dbReference type="PROSITE-ProRule" id="PRU10141"/>
    </source>
</evidence>
<dbReference type="GO" id="GO:0043410">
    <property type="term" value="P:positive regulation of MAPK cascade"/>
    <property type="evidence" value="ECO:0007669"/>
    <property type="project" value="UniProtKB-ARBA"/>
</dbReference>
<dbReference type="PROSITE" id="PS50011">
    <property type="entry name" value="PROTEIN_KINASE_DOM"/>
    <property type="match status" value="1"/>
</dbReference>
<dbReference type="GO" id="GO:0004709">
    <property type="term" value="F:MAP kinase kinase kinase activity"/>
    <property type="evidence" value="ECO:0007669"/>
    <property type="project" value="UniProtKB-EC"/>
</dbReference>
<dbReference type="Proteomes" id="UP001566132">
    <property type="component" value="Unassembled WGS sequence"/>
</dbReference>
<dbReference type="InterPro" id="IPR011009">
    <property type="entry name" value="Kinase-like_dom_sf"/>
</dbReference>
<feature type="domain" description="Protein kinase" evidence="17">
    <location>
        <begin position="23"/>
        <end position="276"/>
    </location>
</feature>
<dbReference type="GO" id="GO:0005524">
    <property type="term" value="F:ATP binding"/>
    <property type="evidence" value="ECO:0007669"/>
    <property type="project" value="UniProtKB-UniRule"/>
</dbReference>
<evidence type="ECO:0000256" key="13">
    <source>
        <dbReference type="ARBA" id="ARBA00048329"/>
    </source>
</evidence>
<gene>
    <name evidence="18" type="ORF">ABEB36_014723</name>
</gene>
<dbReference type="SMART" id="SM00220">
    <property type="entry name" value="S_TKc"/>
    <property type="match status" value="1"/>
</dbReference>
<keyword evidence="19" id="KW-1185">Reference proteome</keyword>
<evidence type="ECO:0000256" key="10">
    <source>
        <dbReference type="ARBA" id="ARBA00022840"/>
    </source>
</evidence>
<comment type="caution">
    <text evidence="18">The sequence shown here is derived from an EMBL/GenBank/DDBJ whole genome shotgun (WGS) entry which is preliminary data.</text>
</comment>
<dbReference type="EC" id="2.7.11.25" evidence="3"/>
<dbReference type="PROSITE" id="PS00107">
    <property type="entry name" value="PROTEIN_KINASE_ATP"/>
    <property type="match status" value="1"/>
</dbReference>
<evidence type="ECO:0000313" key="19">
    <source>
        <dbReference type="Proteomes" id="UP001566132"/>
    </source>
</evidence>
<dbReference type="InterPro" id="IPR001245">
    <property type="entry name" value="Ser-Thr/Tyr_kinase_cat_dom"/>
</dbReference>
<dbReference type="PANTHER" id="PTHR46716">
    <property type="entry name" value="MITOGEN-ACTIVATED PROTEIN KINASE KINASE KINASE 7"/>
    <property type="match status" value="1"/>
</dbReference>
<keyword evidence="6" id="KW-0808">Transferase</keyword>
<dbReference type="Gene3D" id="1.10.510.10">
    <property type="entry name" value="Transferase(Phosphotransferase) domain 1"/>
    <property type="match status" value="1"/>
</dbReference>
<dbReference type="GO" id="GO:0006950">
    <property type="term" value="P:response to stress"/>
    <property type="evidence" value="ECO:0007669"/>
    <property type="project" value="UniProtKB-ARBA"/>
</dbReference>
<evidence type="ECO:0000256" key="12">
    <source>
        <dbReference type="ARBA" id="ARBA00047559"/>
    </source>
</evidence>
<evidence type="ECO:0000256" key="16">
    <source>
        <dbReference type="SAM" id="Coils"/>
    </source>
</evidence>